<dbReference type="PANTHER" id="PTHR36113:SF1">
    <property type="entry name" value="GLYOXALASE_BLEOMYCIN RESISTANCE PROTEIN_DIOXYGENASE"/>
    <property type="match status" value="1"/>
</dbReference>
<dbReference type="PANTHER" id="PTHR36113">
    <property type="entry name" value="LYASE, PUTATIVE-RELATED-RELATED"/>
    <property type="match status" value="1"/>
</dbReference>
<evidence type="ECO:0000259" key="1">
    <source>
        <dbReference type="PROSITE" id="PS51819"/>
    </source>
</evidence>
<evidence type="ECO:0000313" key="3">
    <source>
        <dbReference type="Proteomes" id="UP000028719"/>
    </source>
</evidence>
<dbReference type="PROSITE" id="PS51819">
    <property type="entry name" value="VOC"/>
    <property type="match status" value="1"/>
</dbReference>
<name>A0ABR4ULT1_9FLAO</name>
<dbReference type="EMBL" id="JPRI01000004">
    <property type="protein sequence ID" value="KFF25883.1"/>
    <property type="molecule type" value="Genomic_DNA"/>
</dbReference>
<dbReference type="InterPro" id="IPR051332">
    <property type="entry name" value="Fosfomycin_Res_Enzymes"/>
</dbReference>
<organism evidence="2 3">
    <name type="scientific">Chryseobacterium vrystaatense</name>
    <dbReference type="NCBI Taxonomy" id="307480"/>
    <lineage>
        <taxon>Bacteria</taxon>
        <taxon>Pseudomonadati</taxon>
        <taxon>Bacteroidota</taxon>
        <taxon>Flavobacteriia</taxon>
        <taxon>Flavobacteriales</taxon>
        <taxon>Weeksellaceae</taxon>
        <taxon>Chryseobacterium group</taxon>
        <taxon>Chryseobacterium</taxon>
    </lineage>
</organism>
<reference evidence="2 3" key="1">
    <citation type="submission" date="2014-07" db="EMBL/GenBank/DDBJ databases">
        <title>Genome of Chryseobacterium vrystaatense LMG 22846.</title>
        <authorList>
            <person name="Pipes S.E."/>
            <person name="Stropko S.J."/>
            <person name="Newman J.D."/>
        </authorList>
    </citation>
    <scope>NUCLEOTIDE SEQUENCE [LARGE SCALE GENOMIC DNA]</scope>
    <source>
        <strain evidence="2 3">LMG 22846</strain>
    </source>
</reference>
<accession>A0ABR4ULT1</accession>
<keyword evidence="3" id="KW-1185">Reference proteome</keyword>
<gene>
    <name evidence="2" type="ORF">IW16_13510</name>
</gene>
<dbReference type="InterPro" id="IPR037523">
    <property type="entry name" value="VOC_core"/>
</dbReference>
<protein>
    <recommendedName>
        <fullName evidence="1">VOC domain-containing protein</fullName>
    </recommendedName>
</protein>
<sequence>MKIEHYAVWCKDLELMRTFYMAYFGTFSNDRYINPVKKYESYFLSFEGNSSPRLELMKRPDIIENKEVRGLMMGYAHIAFSVGSKAAVDILTEKFRQDGYSIVSETRVTGDGYYESVIEDPEGNWIEITE</sequence>
<dbReference type="Gene3D" id="3.10.180.10">
    <property type="entry name" value="2,3-Dihydroxybiphenyl 1,2-Dioxygenase, domain 1"/>
    <property type="match status" value="1"/>
</dbReference>
<evidence type="ECO:0000313" key="2">
    <source>
        <dbReference type="EMBL" id="KFF25883.1"/>
    </source>
</evidence>
<feature type="domain" description="VOC" evidence="1">
    <location>
        <begin position="2"/>
        <end position="130"/>
    </location>
</feature>
<dbReference type="InterPro" id="IPR029068">
    <property type="entry name" value="Glyas_Bleomycin-R_OHBP_Dase"/>
</dbReference>
<dbReference type="SUPFAM" id="SSF54593">
    <property type="entry name" value="Glyoxalase/Bleomycin resistance protein/Dihydroxybiphenyl dioxygenase"/>
    <property type="match status" value="1"/>
</dbReference>
<dbReference type="Proteomes" id="UP000028719">
    <property type="component" value="Unassembled WGS sequence"/>
</dbReference>
<proteinExistence type="predicted"/>
<comment type="caution">
    <text evidence="2">The sequence shown here is derived from an EMBL/GenBank/DDBJ whole genome shotgun (WGS) entry which is preliminary data.</text>
</comment>
<dbReference type="Pfam" id="PF00903">
    <property type="entry name" value="Glyoxalase"/>
    <property type="match status" value="1"/>
</dbReference>
<dbReference type="InterPro" id="IPR004360">
    <property type="entry name" value="Glyas_Fos-R_dOase_dom"/>
</dbReference>